<dbReference type="SUPFAM" id="SSF52402">
    <property type="entry name" value="Adenine nucleotide alpha hydrolases-like"/>
    <property type="match status" value="1"/>
</dbReference>
<sequence>MNKREENMERTRAALAGKRFICSYSGGKDSTLALYRAVLAGGEPQAVFMTYNEDAGRTWFHGVPEDVVRRAQQALGIPVRILRTPGERYAERLEEELRLQRAEGAAACVFGDIDLAEHLAWCTERCENAGIEGVFPLWQETRESLVYEFIDSGFTAHITVIDRERLSGRFLGEKLTREVAEAIRAEGADICGENGEYHTFVSDGPLYETPVPHTFGKPIRQGQYAILPLK</sequence>
<dbReference type="RefSeq" id="WP_353423222.1">
    <property type="nucleotide sequence ID" value="NZ_CP117826.1"/>
</dbReference>
<evidence type="ECO:0000313" key="2">
    <source>
        <dbReference type="EMBL" id="XCC61901.1"/>
    </source>
</evidence>
<dbReference type="GO" id="GO:0017178">
    <property type="term" value="F:diphthine-ammonia ligase activity"/>
    <property type="evidence" value="ECO:0007669"/>
    <property type="project" value="UniProtKB-EC"/>
</dbReference>
<keyword evidence="2" id="KW-0436">Ligase</keyword>
<proteinExistence type="predicted"/>
<dbReference type="AlphaFoldDB" id="A0AAU8A723"/>
<gene>
    <name evidence="2" type="ORF">PUP29_10235</name>
</gene>
<reference evidence="2" key="1">
    <citation type="submission" date="2023-02" db="EMBL/GenBank/DDBJ databases">
        <title>Gut commensal Christensenella minuta modulates host metabolism via a new class of secondary bile acids.</title>
        <authorList>
            <person name="Liu C."/>
        </authorList>
    </citation>
    <scope>NUCLEOTIDE SEQUENCE</scope>
    <source>
        <strain evidence="2">CA70</strain>
    </source>
</reference>
<dbReference type="Gene3D" id="3.90.1490.10">
    <property type="entry name" value="putative n-type atp pyrophosphatase, domain 2"/>
    <property type="match status" value="1"/>
</dbReference>
<name>A0AAU8A723_9FIRM</name>
<dbReference type="InterPro" id="IPR002761">
    <property type="entry name" value="Diphthami_syn_dom"/>
</dbReference>
<dbReference type="Pfam" id="PF01902">
    <property type="entry name" value="Diphthami_syn_2"/>
    <property type="match status" value="1"/>
</dbReference>
<feature type="domain" description="Diphthamide synthase" evidence="1">
    <location>
        <begin position="20"/>
        <end position="209"/>
    </location>
</feature>
<dbReference type="NCBIfam" id="TIGR00290">
    <property type="entry name" value="MJ0570_dom"/>
    <property type="match status" value="1"/>
</dbReference>
<evidence type="ECO:0000259" key="1">
    <source>
        <dbReference type="Pfam" id="PF01902"/>
    </source>
</evidence>
<accession>A0AAU8A723</accession>
<dbReference type="InterPro" id="IPR014729">
    <property type="entry name" value="Rossmann-like_a/b/a_fold"/>
</dbReference>
<organism evidence="2">
    <name type="scientific">Christensenella massiliensis</name>
    <dbReference type="NCBI Taxonomy" id="1805714"/>
    <lineage>
        <taxon>Bacteria</taxon>
        <taxon>Bacillati</taxon>
        <taxon>Bacillota</taxon>
        <taxon>Clostridia</taxon>
        <taxon>Christensenellales</taxon>
        <taxon>Christensenellaceae</taxon>
        <taxon>Christensenella</taxon>
    </lineage>
</organism>
<protein>
    <submittedName>
        <fullName evidence="2">Diphthine--ammonia ligase</fullName>
        <ecNumber evidence="2">6.3.1.14</ecNumber>
    </submittedName>
</protein>
<dbReference type="EMBL" id="CP117826">
    <property type="protein sequence ID" value="XCC61901.1"/>
    <property type="molecule type" value="Genomic_DNA"/>
</dbReference>
<dbReference type="Gene3D" id="3.40.50.620">
    <property type="entry name" value="HUPs"/>
    <property type="match status" value="1"/>
</dbReference>
<dbReference type="EC" id="6.3.1.14" evidence="2"/>
<dbReference type="CDD" id="cd01994">
    <property type="entry name" value="AANH_PF0828-like"/>
    <property type="match status" value="1"/>
</dbReference>